<dbReference type="AlphaFoldDB" id="A0A9N9AMZ7"/>
<reference evidence="1" key="1">
    <citation type="submission" date="2021-06" db="EMBL/GenBank/DDBJ databases">
        <authorList>
            <person name="Kallberg Y."/>
            <person name="Tangrot J."/>
            <person name="Rosling A."/>
        </authorList>
    </citation>
    <scope>NUCLEOTIDE SEQUENCE</scope>
    <source>
        <strain evidence="1">MA453B</strain>
    </source>
</reference>
<gene>
    <name evidence="1" type="ORF">DERYTH_LOCUS4606</name>
</gene>
<dbReference type="Proteomes" id="UP000789405">
    <property type="component" value="Unassembled WGS sequence"/>
</dbReference>
<accession>A0A9N9AMZ7</accession>
<protein>
    <submittedName>
        <fullName evidence="1">8339_t:CDS:1</fullName>
    </submittedName>
</protein>
<organism evidence="1 2">
    <name type="scientific">Dentiscutata erythropus</name>
    <dbReference type="NCBI Taxonomy" id="1348616"/>
    <lineage>
        <taxon>Eukaryota</taxon>
        <taxon>Fungi</taxon>
        <taxon>Fungi incertae sedis</taxon>
        <taxon>Mucoromycota</taxon>
        <taxon>Glomeromycotina</taxon>
        <taxon>Glomeromycetes</taxon>
        <taxon>Diversisporales</taxon>
        <taxon>Gigasporaceae</taxon>
        <taxon>Dentiscutata</taxon>
    </lineage>
</organism>
<sequence>MENSFFHKVQRDNKYPFIYEAQQTVWEIIKDNLSSISTEFTIKDPVIDYEEAEDNLNLDEYNSNTNDEEITDTKAIELKTILEKNLQRMQSRTKNTYD</sequence>
<evidence type="ECO:0000313" key="2">
    <source>
        <dbReference type="Proteomes" id="UP000789405"/>
    </source>
</evidence>
<comment type="caution">
    <text evidence="1">The sequence shown here is derived from an EMBL/GenBank/DDBJ whole genome shotgun (WGS) entry which is preliminary data.</text>
</comment>
<keyword evidence="2" id="KW-1185">Reference proteome</keyword>
<evidence type="ECO:0000313" key="1">
    <source>
        <dbReference type="EMBL" id="CAG8536668.1"/>
    </source>
</evidence>
<dbReference type="EMBL" id="CAJVPY010001788">
    <property type="protein sequence ID" value="CAG8536668.1"/>
    <property type="molecule type" value="Genomic_DNA"/>
</dbReference>
<proteinExistence type="predicted"/>
<name>A0A9N9AMZ7_9GLOM</name>